<organism evidence="1 2">
    <name type="scientific">Flavobacterium ginsengiterrae</name>
    <dbReference type="NCBI Taxonomy" id="871695"/>
    <lineage>
        <taxon>Bacteria</taxon>
        <taxon>Pseudomonadati</taxon>
        <taxon>Bacteroidota</taxon>
        <taxon>Flavobacteriia</taxon>
        <taxon>Flavobacteriales</taxon>
        <taxon>Flavobacteriaceae</taxon>
        <taxon>Flavobacterium</taxon>
    </lineage>
</organism>
<evidence type="ECO:0000313" key="1">
    <source>
        <dbReference type="EMBL" id="GAA3754911.1"/>
    </source>
</evidence>
<gene>
    <name evidence="1" type="ORF">GCM10022423_00870</name>
</gene>
<reference evidence="2" key="1">
    <citation type="journal article" date="2019" name="Int. J. Syst. Evol. Microbiol.">
        <title>The Global Catalogue of Microorganisms (GCM) 10K type strain sequencing project: providing services to taxonomists for standard genome sequencing and annotation.</title>
        <authorList>
            <consortium name="The Broad Institute Genomics Platform"/>
            <consortium name="The Broad Institute Genome Sequencing Center for Infectious Disease"/>
            <person name="Wu L."/>
            <person name="Ma J."/>
        </authorList>
    </citation>
    <scope>NUCLEOTIDE SEQUENCE [LARGE SCALE GENOMIC DNA]</scope>
    <source>
        <strain evidence="2">JCM 17337</strain>
    </source>
</reference>
<comment type="caution">
    <text evidence="1">The sequence shown here is derived from an EMBL/GenBank/DDBJ whole genome shotgun (WGS) entry which is preliminary data.</text>
</comment>
<proteinExistence type="predicted"/>
<dbReference type="Pfam" id="PF14903">
    <property type="entry name" value="WG_beta_rep"/>
    <property type="match status" value="4"/>
</dbReference>
<protein>
    <recommendedName>
        <fullName evidence="3">WG repeat protein</fullName>
    </recommendedName>
</protein>
<dbReference type="Proteomes" id="UP001500748">
    <property type="component" value="Unassembled WGS sequence"/>
</dbReference>
<dbReference type="EMBL" id="BAABDU010000001">
    <property type="protein sequence ID" value="GAA3754911.1"/>
    <property type="molecule type" value="Genomic_DNA"/>
</dbReference>
<name>A0ABP7G937_9FLAO</name>
<evidence type="ECO:0000313" key="2">
    <source>
        <dbReference type="Proteomes" id="UP001500748"/>
    </source>
</evidence>
<evidence type="ECO:0008006" key="3">
    <source>
        <dbReference type="Google" id="ProtNLM"/>
    </source>
</evidence>
<keyword evidence="2" id="KW-1185">Reference proteome</keyword>
<accession>A0ABP7G937</accession>
<dbReference type="InterPro" id="IPR032774">
    <property type="entry name" value="WG_beta_rep"/>
</dbReference>
<sequence length="401" mass="46793">MPMSPEELKAFEERQAEMQQTREIFDLIRSRLSLKYGEFFGLRDTRGFVVLNLYNNQGGKTRVLKVSETAEVLLGTYKYHSVHHPQTRKNVLIFSELRDKPDRCKTTREGVLDENFEILVPAVYDTIRDISEDSFLVVIDNCAGILNAAFETIIPLKFREIEYNKTLKIFKAREEIHKGKDEDGDDIEGSRYWIYDRNGLLLQTLEYGLVNFVHDPSFYTVYDIGAFYPHYADHTAIIKRQGLLDQNFKIIIPPLYDLISKRGKSILVYEKRNAVSGHDYESEEAEAAECYYTLDGGKWGAFDQEGNPVIPIEYNWIGHTFKDDLFVISRTGLMYYYRGEQEDGIWCHKEGLYGLINSKNEIIVEPGYKHYHTYEDKIIFCNRHSANYEILDMEEALTIYF</sequence>